<dbReference type="SMART" id="SM00473">
    <property type="entry name" value="PAN_AP"/>
    <property type="match status" value="3"/>
</dbReference>
<feature type="compositionally biased region" description="Polar residues" evidence="1">
    <location>
        <begin position="185"/>
        <end position="199"/>
    </location>
</feature>
<keyword evidence="4" id="KW-1185">Reference proteome</keyword>
<proteinExistence type="predicted"/>
<dbReference type="EMBL" id="CATQJA010002665">
    <property type="protein sequence ID" value="CAJ0583793.1"/>
    <property type="molecule type" value="Genomic_DNA"/>
</dbReference>
<feature type="domain" description="Apple" evidence="2">
    <location>
        <begin position="220"/>
        <end position="311"/>
    </location>
</feature>
<feature type="compositionally biased region" description="Basic and acidic residues" evidence="1">
    <location>
        <begin position="173"/>
        <end position="184"/>
    </location>
</feature>
<protein>
    <recommendedName>
        <fullName evidence="2">Apple domain-containing protein</fullName>
    </recommendedName>
</protein>
<evidence type="ECO:0000259" key="2">
    <source>
        <dbReference type="PROSITE" id="PS50948"/>
    </source>
</evidence>
<dbReference type="InterPro" id="IPR052774">
    <property type="entry name" value="Celegans_DevNeuronal_Protein"/>
</dbReference>
<feature type="region of interest" description="Disordered" evidence="1">
    <location>
        <begin position="145"/>
        <end position="199"/>
    </location>
</feature>
<reference evidence="3" key="1">
    <citation type="submission" date="2023-06" db="EMBL/GenBank/DDBJ databases">
        <authorList>
            <person name="Delattre M."/>
        </authorList>
    </citation>
    <scope>NUCLEOTIDE SEQUENCE</scope>
    <source>
        <strain evidence="3">AF72</strain>
    </source>
</reference>
<dbReference type="PANTHER" id="PTHR47327">
    <property type="entry name" value="FI18240P1-RELATED"/>
    <property type="match status" value="1"/>
</dbReference>
<sequence length="584" mass="65820">MPGRYRLAGLAGYAVADNVFRDCFKAHPNIQMECVKPIERRSGISEAECGDLCGKWAPHCRSAQYDAYRSQCDLFDHPSPLDMPLGATDDRNRYFMLQRYKREIRAEAGTEKSDCVVVVVPSIGVTHYSVNVTCLREFGIPLTPSLDKKSQPPEQPVTHGPAKSPINENNFFEDEKPLASDKESSINSGPSRPLNSQTIAPIGKNSFAGTIEVVPMIPDCPNDEVPHVQIINGVLVDGKATIEIIVDKPETCVHICRTNTYLDGTRLSLLCRSAFYDWGSKKCSFYPDALNPNGYLNYIPNLMSLYMEKICIPTPSLSHGCDEALKRYPQHVLFGHASDITTATSQQNCIVQCLNAYRERGFTCRSLMHYSEFGMANCILNFHTSTTRSKYFMLELHISVDYIELPPCSYKTPIGLHEGKTSLKMHDSEMIREGLQSQLMNYPKTSSVQVNGDIKQQLKPKESNALVYALPPEFDPKRSLVELGPESDADLSKNNQKIPANEKWSDWSECDPLTSTKKRSRICDAATLCIPELKMEPCFFKSEFDRALPLWKAEQRRQDTINVSKSKLFMPARENTMPKLYFVF</sequence>
<comment type="caution">
    <text evidence="3">The sequence shown here is derived from an EMBL/GenBank/DDBJ whole genome shotgun (WGS) entry which is preliminary data.</text>
</comment>
<organism evidence="3 4">
    <name type="scientific">Mesorhabditis spiculigera</name>
    <dbReference type="NCBI Taxonomy" id="96644"/>
    <lineage>
        <taxon>Eukaryota</taxon>
        <taxon>Metazoa</taxon>
        <taxon>Ecdysozoa</taxon>
        <taxon>Nematoda</taxon>
        <taxon>Chromadorea</taxon>
        <taxon>Rhabditida</taxon>
        <taxon>Rhabditina</taxon>
        <taxon>Rhabditomorpha</taxon>
        <taxon>Rhabditoidea</taxon>
        <taxon>Rhabditidae</taxon>
        <taxon>Mesorhabditinae</taxon>
        <taxon>Mesorhabditis</taxon>
    </lineage>
</organism>
<dbReference type="InterPro" id="IPR003609">
    <property type="entry name" value="Pan_app"/>
</dbReference>
<dbReference type="CDD" id="cd01099">
    <property type="entry name" value="PAN_AP_HGF"/>
    <property type="match status" value="1"/>
</dbReference>
<dbReference type="Pfam" id="PF00024">
    <property type="entry name" value="PAN_1"/>
    <property type="match status" value="2"/>
</dbReference>
<dbReference type="Proteomes" id="UP001177023">
    <property type="component" value="Unassembled WGS sequence"/>
</dbReference>
<gene>
    <name evidence="3" type="ORF">MSPICULIGERA_LOCUS21862</name>
</gene>
<name>A0AA36D9U0_9BILA</name>
<evidence type="ECO:0000256" key="1">
    <source>
        <dbReference type="SAM" id="MobiDB-lite"/>
    </source>
</evidence>
<evidence type="ECO:0000313" key="3">
    <source>
        <dbReference type="EMBL" id="CAJ0583793.1"/>
    </source>
</evidence>
<dbReference type="PROSITE" id="PS50948">
    <property type="entry name" value="PAN"/>
    <property type="match status" value="2"/>
</dbReference>
<dbReference type="Gene3D" id="3.50.4.10">
    <property type="entry name" value="Hepatocyte Growth Factor"/>
    <property type="match status" value="1"/>
</dbReference>
<evidence type="ECO:0000313" key="4">
    <source>
        <dbReference type="Proteomes" id="UP001177023"/>
    </source>
</evidence>
<accession>A0AA36D9U0</accession>
<dbReference type="SUPFAM" id="SSF57414">
    <property type="entry name" value="Hairpin loop containing domain-like"/>
    <property type="match status" value="2"/>
</dbReference>
<feature type="domain" description="Apple" evidence="2">
    <location>
        <begin position="321"/>
        <end position="408"/>
    </location>
</feature>
<dbReference type="AlphaFoldDB" id="A0AA36D9U0"/>
<dbReference type="GO" id="GO:0009653">
    <property type="term" value="P:anatomical structure morphogenesis"/>
    <property type="evidence" value="ECO:0007669"/>
    <property type="project" value="TreeGrafter"/>
</dbReference>
<dbReference type="PANTHER" id="PTHR47327:SF21">
    <property type="entry name" value="APPLE DOMAIN-CONTAINING PROTEIN"/>
    <property type="match status" value="1"/>
</dbReference>
<feature type="non-terminal residue" evidence="3">
    <location>
        <position position="584"/>
    </location>
</feature>